<evidence type="ECO:0000313" key="1">
    <source>
        <dbReference type="EMBL" id="KAG2609754.1"/>
    </source>
</evidence>
<comment type="caution">
    <text evidence="1">The sequence shown here is derived from an EMBL/GenBank/DDBJ whole genome shotgun (WGS) entry which is preliminary data.</text>
</comment>
<evidence type="ECO:0000313" key="2">
    <source>
        <dbReference type="Proteomes" id="UP000823388"/>
    </source>
</evidence>
<protein>
    <submittedName>
        <fullName evidence="1">Uncharacterized protein</fullName>
    </submittedName>
</protein>
<keyword evidence="2" id="KW-1185">Reference proteome</keyword>
<accession>A0A8T0TLI6</accession>
<organism evidence="1 2">
    <name type="scientific">Panicum virgatum</name>
    <name type="common">Blackwell switchgrass</name>
    <dbReference type="NCBI Taxonomy" id="38727"/>
    <lineage>
        <taxon>Eukaryota</taxon>
        <taxon>Viridiplantae</taxon>
        <taxon>Streptophyta</taxon>
        <taxon>Embryophyta</taxon>
        <taxon>Tracheophyta</taxon>
        <taxon>Spermatophyta</taxon>
        <taxon>Magnoliopsida</taxon>
        <taxon>Liliopsida</taxon>
        <taxon>Poales</taxon>
        <taxon>Poaceae</taxon>
        <taxon>PACMAD clade</taxon>
        <taxon>Panicoideae</taxon>
        <taxon>Panicodae</taxon>
        <taxon>Paniceae</taxon>
        <taxon>Panicinae</taxon>
        <taxon>Panicum</taxon>
        <taxon>Panicum sect. Hiantes</taxon>
    </lineage>
</organism>
<gene>
    <name evidence="1" type="ORF">PVAP13_4KG086700</name>
</gene>
<dbReference type="EMBL" id="CM029043">
    <property type="protein sequence ID" value="KAG2609754.1"/>
    <property type="molecule type" value="Genomic_DNA"/>
</dbReference>
<sequence>MLRLWMHENSHSLIHQGDTGEMPLDYMEKLSITVLIDGLLQREKCFGYLVGYRRSKLRIVSACFSIHGGALTYSSSIDFC</sequence>
<proteinExistence type="predicted"/>
<dbReference type="AlphaFoldDB" id="A0A8T0TLI6"/>
<reference evidence="1" key="1">
    <citation type="submission" date="2020-05" db="EMBL/GenBank/DDBJ databases">
        <title>WGS assembly of Panicum virgatum.</title>
        <authorList>
            <person name="Lovell J.T."/>
            <person name="Jenkins J."/>
            <person name="Shu S."/>
            <person name="Juenger T.E."/>
            <person name="Schmutz J."/>
        </authorList>
    </citation>
    <scope>NUCLEOTIDE SEQUENCE</scope>
    <source>
        <strain evidence="1">AP13</strain>
    </source>
</reference>
<name>A0A8T0TLI6_PANVG</name>
<dbReference type="Proteomes" id="UP000823388">
    <property type="component" value="Chromosome 4K"/>
</dbReference>